<sequence length="88" mass="9930">MQGRSCGYGHWRGGPSCTNGRGPDGIRTGIEESSGPKQLHYHSKKKAFDFSTGKECMVIERRIPSKLRDLIIYGQNKILELFRTFLSV</sequence>
<organism evidence="2 3">
    <name type="scientific">Caerostris extrusa</name>
    <name type="common">Bark spider</name>
    <name type="synonym">Caerostris bankana</name>
    <dbReference type="NCBI Taxonomy" id="172846"/>
    <lineage>
        <taxon>Eukaryota</taxon>
        <taxon>Metazoa</taxon>
        <taxon>Ecdysozoa</taxon>
        <taxon>Arthropoda</taxon>
        <taxon>Chelicerata</taxon>
        <taxon>Arachnida</taxon>
        <taxon>Araneae</taxon>
        <taxon>Araneomorphae</taxon>
        <taxon>Entelegynae</taxon>
        <taxon>Araneoidea</taxon>
        <taxon>Araneidae</taxon>
        <taxon>Caerostris</taxon>
    </lineage>
</organism>
<reference evidence="2 3" key="1">
    <citation type="submission" date="2021-06" db="EMBL/GenBank/DDBJ databases">
        <title>Caerostris extrusa draft genome.</title>
        <authorList>
            <person name="Kono N."/>
            <person name="Arakawa K."/>
        </authorList>
    </citation>
    <scope>NUCLEOTIDE SEQUENCE [LARGE SCALE GENOMIC DNA]</scope>
</reference>
<accession>A0AAV4UM63</accession>
<evidence type="ECO:0000313" key="3">
    <source>
        <dbReference type="Proteomes" id="UP001054945"/>
    </source>
</evidence>
<evidence type="ECO:0000256" key="1">
    <source>
        <dbReference type="SAM" id="MobiDB-lite"/>
    </source>
</evidence>
<dbReference type="Proteomes" id="UP001054945">
    <property type="component" value="Unassembled WGS sequence"/>
</dbReference>
<evidence type="ECO:0000313" key="2">
    <source>
        <dbReference type="EMBL" id="GIY58848.1"/>
    </source>
</evidence>
<dbReference type="AlphaFoldDB" id="A0AAV4UM63"/>
<protein>
    <submittedName>
        <fullName evidence="2">Uncharacterized protein</fullName>
    </submittedName>
</protein>
<feature type="region of interest" description="Disordered" evidence="1">
    <location>
        <begin position="1"/>
        <end position="37"/>
    </location>
</feature>
<dbReference type="EMBL" id="BPLR01013115">
    <property type="protein sequence ID" value="GIY58848.1"/>
    <property type="molecule type" value="Genomic_DNA"/>
</dbReference>
<keyword evidence="3" id="KW-1185">Reference proteome</keyword>
<comment type="caution">
    <text evidence="2">The sequence shown here is derived from an EMBL/GenBank/DDBJ whole genome shotgun (WGS) entry which is preliminary data.</text>
</comment>
<gene>
    <name evidence="2" type="ORF">CEXT_215021</name>
</gene>
<proteinExistence type="predicted"/>
<name>A0AAV4UM63_CAEEX</name>